<dbReference type="InterPro" id="IPR028087">
    <property type="entry name" value="Tad_N"/>
</dbReference>
<keyword evidence="1" id="KW-0812">Transmembrane</keyword>
<evidence type="ECO:0000259" key="2">
    <source>
        <dbReference type="Pfam" id="PF13400"/>
    </source>
</evidence>
<sequence length="445" mass="47986">MLRGFLRDRAGNFGIMTALLIVPIIGVAGLAVDFTNALTVKAKLQGAGDAAALAAIAGSSPGMRAAFAMQGDGTIPIAQEDAKAFFRGQLQHVTGYRIDSIDASIVKSGKNITSVVNYKATVPTYLAQILGQPIVTVAGHATASYEAATYRNFYLLLDNTPSMGIAATQTDINNMIRLTTTQSEPNGCAFACHISQTMPDGSVREDQNDNYHIAKNNHVTTRIDVVATATARLLQEATKNRGNNTSLYRMGVYTFGKSAENMQLQEVVAPTTDLDTAAATAKANVNLMTIPGQGFYGDRITNFDTAFTQLTAKLGRPGTGTDPSSPQKIIYLVSDGVGDSDKSATCTKPLFYDQTWGPRCQEPIDTTVCDTLKRQGFTIAVLYTTYLPLKNDWYDQWISPFQSEIGQRMKACSSPGLYFEATTQGIDDAMTALFNKIVAMPRLIN</sequence>
<keyword evidence="4" id="KW-1185">Reference proteome</keyword>
<dbReference type="InterPro" id="IPR036465">
    <property type="entry name" value="vWFA_dom_sf"/>
</dbReference>
<feature type="transmembrane region" description="Helical" evidence="1">
    <location>
        <begin position="12"/>
        <end position="32"/>
    </location>
</feature>
<dbReference type="Proteomes" id="UP001549047">
    <property type="component" value="Unassembled WGS sequence"/>
</dbReference>
<proteinExistence type="predicted"/>
<dbReference type="EMBL" id="JBEPMB010000001">
    <property type="protein sequence ID" value="MET3611807.1"/>
    <property type="molecule type" value="Genomic_DNA"/>
</dbReference>
<dbReference type="Pfam" id="PF13400">
    <property type="entry name" value="Tad"/>
    <property type="match status" value="1"/>
</dbReference>
<comment type="caution">
    <text evidence="3">The sequence shown here is derived from an EMBL/GenBank/DDBJ whole genome shotgun (WGS) entry which is preliminary data.</text>
</comment>
<keyword evidence="1" id="KW-0472">Membrane</keyword>
<evidence type="ECO:0000313" key="4">
    <source>
        <dbReference type="Proteomes" id="UP001549047"/>
    </source>
</evidence>
<accession>A0ABV2ITJ1</accession>
<protein>
    <submittedName>
        <fullName evidence="3">Flp pilus assembly protein TadG</fullName>
    </submittedName>
</protein>
<evidence type="ECO:0000256" key="1">
    <source>
        <dbReference type="SAM" id="Phobius"/>
    </source>
</evidence>
<name>A0ABV2ITJ1_9HYPH</name>
<evidence type="ECO:0000313" key="3">
    <source>
        <dbReference type="EMBL" id="MET3611807.1"/>
    </source>
</evidence>
<feature type="domain" description="Putative Flp pilus-assembly TadG-like N-terminal" evidence="2">
    <location>
        <begin position="11"/>
        <end position="55"/>
    </location>
</feature>
<gene>
    <name evidence="3" type="ORF">ABID16_000112</name>
</gene>
<organism evidence="3 4">
    <name type="scientific">Rhizobium aquaticum</name>
    <dbReference type="NCBI Taxonomy" id="1549636"/>
    <lineage>
        <taxon>Bacteria</taxon>
        <taxon>Pseudomonadati</taxon>
        <taxon>Pseudomonadota</taxon>
        <taxon>Alphaproteobacteria</taxon>
        <taxon>Hyphomicrobiales</taxon>
        <taxon>Rhizobiaceae</taxon>
        <taxon>Rhizobium/Agrobacterium group</taxon>
        <taxon>Rhizobium</taxon>
    </lineage>
</organism>
<dbReference type="Gene3D" id="3.40.50.410">
    <property type="entry name" value="von Willebrand factor, type A domain"/>
    <property type="match status" value="1"/>
</dbReference>
<keyword evidence="1" id="KW-1133">Transmembrane helix</keyword>
<dbReference type="RefSeq" id="WP_354554104.1">
    <property type="nucleotide sequence ID" value="NZ_JBEPMB010000001.1"/>
</dbReference>
<reference evidence="3 4" key="1">
    <citation type="submission" date="2024-06" db="EMBL/GenBank/DDBJ databases">
        <title>Genomic Encyclopedia of Type Strains, Phase IV (KMG-IV): sequencing the most valuable type-strain genomes for metagenomic binning, comparative biology and taxonomic classification.</title>
        <authorList>
            <person name="Goeker M."/>
        </authorList>
    </citation>
    <scope>NUCLEOTIDE SEQUENCE [LARGE SCALE GENOMIC DNA]</scope>
    <source>
        <strain evidence="3 4">DSM 29780</strain>
    </source>
</reference>